<feature type="transmembrane region" description="Helical" evidence="1">
    <location>
        <begin position="47"/>
        <end position="71"/>
    </location>
</feature>
<keyword evidence="3" id="KW-1185">Reference proteome</keyword>
<proteinExistence type="predicted"/>
<evidence type="ECO:0000313" key="2">
    <source>
        <dbReference type="EMBL" id="OOC61607.1"/>
    </source>
</evidence>
<evidence type="ECO:0000313" key="3">
    <source>
        <dbReference type="Proteomes" id="UP000189059"/>
    </source>
</evidence>
<protein>
    <submittedName>
        <fullName evidence="2">Uncharacterized protein</fullName>
    </submittedName>
</protein>
<sequence>MIRKWNTCVVLLLCLLITYLVLLNNVILFDLLGNLTASYEYGFGLMIALVPITWLYSLLCNSSIVFYALYLSFKKPRFILIGTLLHFVITLLYHLVVESMTSSRSFTWGYLVIVIEFAVYFYFIQRKLESLS</sequence>
<evidence type="ECO:0000256" key="1">
    <source>
        <dbReference type="SAM" id="Phobius"/>
    </source>
</evidence>
<keyword evidence="1" id="KW-0472">Membrane</keyword>
<organism evidence="2 3">
    <name type="scientific">Paenibacillus ihbetae</name>
    <dbReference type="NCBI Taxonomy" id="1870820"/>
    <lineage>
        <taxon>Bacteria</taxon>
        <taxon>Bacillati</taxon>
        <taxon>Bacillota</taxon>
        <taxon>Bacilli</taxon>
        <taxon>Bacillales</taxon>
        <taxon>Paenibacillaceae</taxon>
        <taxon>Paenibacillus</taxon>
    </lineage>
</organism>
<name>A0ABX3JYB7_9BACL</name>
<accession>A0ABX3JYB7</accession>
<gene>
    <name evidence="2" type="ORF">BBD40_06880</name>
</gene>
<dbReference type="EMBL" id="MRVI01000001">
    <property type="protein sequence ID" value="OOC61607.1"/>
    <property type="molecule type" value="Genomic_DNA"/>
</dbReference>
<reference evidence="2 3" key="1">
    <citation type="submission" date="2016-12" db="EMBL/GenBank/DDBJ databases">
        <title>Genome sequencing and description of Paenibacillus sp. nov. from high altitude lake in the Indian Trans- Himalayas.</title>
        <authorList>
            <person name="Kiran S."/>
            <person name="Swarnkar M.K."/>
            <person name="Rana A."/>
            <person name="Tewari R."/>
            <person name="Gulati A."/>
        </authorList>
    </citation>
    <scope>NUCLEOTIDE SEQUENCE [LARGE SCALE GENOMIC DNA]</scope>
    <source>
        <strain evidence="2 3">IHBB 9951</strain>
    </source>
</reference>
<comment type="caution">
    <text evidence="2">The sequence shown here is derived from an EMBL/GenBank/DDBJ whole genome shotgun (WGS) entry which is preliminary data.</text>
</comment>
<feature type="transmembrane region" description="Helical" evidence="1">
    <location>
        <begin position="78"/>
        <end position="96"/>
    </location>
</feature>
<dbReference type="Proteomes" id="UP000189059">
    <property type="component" value="Unassembled WGS sequence"/>
</dbReference>
<feature type="transmembrane region" description="Helical" evidence="1">
    <location>
        <begin position="108"/>
        <end position="124"/>
    </location>
</feature>
<keyword evidence="1" id="KW-1133">Transmembrane helix</keyword>
<keyword evidence="1" id="KW-0812">Transmembrane</keyword>